<keyword evidence="3" id="KW-1185">Reference proteome</keyword>
<evidence type="ECO:0000256" key="1">
    <source>
        <dbReference type="SAM" id="MobiDB-lite"/>
    </source>
</evidence>
<protein>
    <submittedName>
        <fullName evidence="2">Uncharacterized protein</fullName>
    </submittedName>
</protein>
<evidence type="ECO:0000313" key="3">
    <source>
        <dbReference type="Proteomes" id="UP000314294"/>
    </source>
</evidence>
<reference evidence="2 3" key="1">
    <citation type="submission" date="2019-03" db="EMBL/GenBank/DDBJ databases">
        <title>First draft genome of Liparis tanakae, snailfish: a comprehensive survey of snailfish specific genes.</title>
        <authorList>
            <person name="Kim W."/>
            <person name="Song I."/>
            <person name="Jeong J.-H."/>
            <person name="Kim D."/>
            <person name="Kim S."/>
            <person name="Ryu S."/>
            <person name="Song J.Y."/>
            <person name="Lee S.K."/>
        </authorList>
    </citation>
    <scope>NUCLEOTIDE SEQUENCE [LARGE SCALE GENOMIC DNA]</scope>
    <source>
        <tissue evidence="2">Muscle</tissue>
    </source>
</reference>
<name>A0A4Z2F1G1_9TELE</name>
<organism evidence="2 3">
    <name type="scientific">Liparis tanakae</name>
    <name type="common">Tanaka's snailfish</name>
    <dbReference type="NCBI Taxonomy" id="230148"/>
    <lineage>
        <taxon>Eukaryota</taxon>
        <taxon>Metazoa</taxon>
        <taxon>Chordata</taxon>
        <taxon>Craniata</taxon>
        <taxon>Vertebrata</taxon>
        <taxon>Euteleostomi</taxon>
        <taxon>Actinopterygii</taxon>
        <taxon>Neopterygii</taxon>
        <taxon>Teleostei</taxon>
        <taxon>Neoteleostei</taxon>
        <taxon>Acanthomorphata</taxon>
        <taxon>Eupercaria</taxon>
        <taxon>Perciformes</taxon>
        <taxon>Cottioidei</taxon>
        <taxon>Cottales</taxon>
        <taxon>Liparidae</taxon>
        <taxon>Liparis</taxon>
    </lineage>
</organism>
<feature type="region of interest" description="Disordered" evidence="1">
    <location>
        <begin position="1"/>
        <end position="20"/>
    </location>
</feature>
<feature type="region of interest" description="Disordered" evidence="1">
    <location>
        <begin position="36"/>
        <end position="81"/>
    </location>
</feature>
<sequence>MSSRPPVLRSLDSQVQTPKEHKSVLVFFESRSGCRLEAAGPQLPVEEELETGSEREEGPRHEDEDNKDVHKFNNKNTSEMY</sequence>
<evidence type="ECO:0000313" key="2">
    <source>
        <dbReference type="EMBL" id="TNN34710.1"/>
    </source>
</evidence>
<dbReference type="EMBL" id="SRLO01001907">
    <property type="protein sequence ID" value="TNN34710.1"/>
    <property type="molecule type" value="Genomic_DNA"/>
</dbReference>
<comment type="caution">
    <text evidence="2">The sequence shown here is derived from an EMBL/GenBank/DDBJ whole genome shotgun (WGS) entry which is preliminary data.</text>
</comment>
<gene>
    <name evidence="2" type="ORF">EYF80_055122</name>
</gene>
<proteinExistence type="predicted"/>
<accession>A0A4Z2F1G1</accession>
<dbReference type="Proteomes" id="UP000314294">
    <property type="component" value="Unassembled WGS sequence"/>
</dbReference>
<feature type="compositionally biased region" description="Basic and acidic residues" evidence="1">
    <location>
        <begin position="52"/>
        <end position="71"/>
    </location>
</feature>
<dbReference type="AlphaFoldDB" id="A0A4Z2F1G1"/>